<evidence type="ECO:0000256" key="4">
    <source>
        <dbReference type="ARBA" id="ARBA00022840"/>
    </source>
</evidence>
<dbReference type="SMART" id="SM00760">
    <property type="entry name" value="Bac_DnaA_C"/>
    <property type="match status" value="1"/>
</dbReference>
<dbReference type="InterPro" id="IPR010921">
    <property type="entry name" value="Trp_repressor/repl_initiator"/>
</dbReference>
<keyword evidence="4" id="KW-0067">ATP-binding</keyword>
<evidence type="ECO:0000256" key="3">
    <source>
        <dbReference type="ARBA" id="ARBA00022741"/>
    </source>
</evidence>
<sequence>AEYFEMDVNVLKGSGKTRAVAHARQLAMYLCRELTDLSLPKIGEQFGGKDHTTVMYADRKIRKEITEKKETYDEIQLLTQQIKSSSRG</sequence>
<dbReference type="PANTHER" id="PTHR30050:SF2">
    <property type="entry name" value="CHROMOSOMAL REPLICATION INITIATOR PROTEIN DNAA"/>
    <property type="match status" value="1"/>
</dbReference>
<reference evidence="8 9" key="1">
    <citation type="submission" date="2019-12" db="EMBL/GenBank/DDBJ databases">
        <title>Draft genome sequence of Pseudomonas otitidis recovered from a chicken carcass.</title>
        <authorList>
            <person name="Vieira T.R."/>
            <person name="Oliviera E.F.C."/>
            <person name="Silva N.M.V."/>
            <person name="Sambrano G.E."/>
            <person name="Cibulski S.P."/>
            <person name="Cardoso M.R.I."/>
        </authorList>
    </citation>
    <scope>NUCLEOTIDE SEQUENCE [LARGE SCALE GENOMIC DNA]</scope>
    <source>
        <strain evidence="8 9">25_K</strain>
    </source>
</reference>
<dbReference type="GO" id="GO:0006275">
    <property type="term" value="P:regulation of DNA replication"/>
    <property type="evidence" value="ECO:0007669"/>
    <property type="project" value="InterPro"/>
</dbReference>
<protein>
    <submittedName>
        <fullName evidence="8">Chromosomal replication initiation protein</fullName>
    </submittedName>
</protein>
<feature type="domain" description="Chromosomal replication initiator DnaA C-terminal" evidence="7">
    <location>
        <begin position="1"/>
        <end position="61"/>
    </location>
</feature>
<dbReference type="Gene3D" id="1.10.1750.10">
    <property type="match status" value="1"/>
</dbReference>
<evidence type="ECO:0000256" key="6">
    <source>
        <dbReference type="ARBA" id="ARBA00023125"/>
    </source>
</evidence>
<dbReference type="Pfam" id="PF08299">
    <property type="entry name" value="Bac_DnaA_C"/>
    <property type="match status" value="1"/>
</dbReference>
<keyword evidence="5" id="KW-0446">Lipid-binding</keyword>
<dbReference type="GO" id="GO:0003688">
    <property type="term" value="F:DNA replication origin binding"/>
    <property type="evidence" value="ECO:0007669"/>
    <property type="project" value="InterPro"/>
</dbReference>
<gene>
    <name evidence="8" type="ORF">GO594_30745</name>
</gene>
<dbReference type="EMBL" id="WTFN01000327">
    <property type="protein sequence ID" value="MWK60361.1"/>
    <property type="molecule type" value="Genomic_DNA"/>
</dbReference>
<evidence type="ECO:0000256" key="2">
    <source>
        <dbReference type="ARBA" id="ARBA00022705"/>
    </source>
</evidence>
<feature type="non-terminal residue" evidence="8">
    <location>
        <position position="1"/>
    </location>
</feature>
<keyword evidence="2" id="KW-0235">DNA replication</keyword>
<dbReference type="FunFam" id="1.10.1750.10:FF:000002">
    <property type="entry name" value="Chromosomal replication initiator protein DnaA"/>
    <property type="match status" value="1"/>
</dbReference>
<keyword evidence="3" id="KW-0547">Nucleotide-binding</keyword>
<dbReference type="PANTHER" id="PTHR30050">
    <property type="entry name" value="CHROMOSOMAL REPLICATION INITIATOR PROTEIN DNAA"/>
    <property type="match status" value="1"/>
</dbReference>
<dbReference type="GO" id="GO:0005886">
    <property type="term" value="C:plasma membrane"/>
    <property type="evidence" value="ECO:0007669"/>
    <property type="project" value="TreeGrafter"/>
</dbReference>
<dbReference type="PROSITE" id="PS01008">
    <property type="entry name" value="DNAA"/>
    <property type="match status" value="1"/>
</dbReference>
<dbReference type="GO" id="GO:0008289">
    <property type="term" value="F:lipid binding"/>
    <property type="evidence" value="ECO:0007669"/>
    <property type="project" value="UniProtKB-KW"/>
</dbReference>
<dbReference type="InterPro" id="IPR013159">
    <property type="entry name" value="DnaA_C"/>
</dbReference>
<evidence type="ECO:0000256" key="5">
    <source>
        <dbReference type="ARBA" id="ARBA00023121"/>
    </source>
</evidence>
<dbReference type="InterPro" id="IPR018312">
    <property type="entry name" value="Chromosome_initiator_DnaA_CS"/>
</dbReference>
<name>A0A7X3HGH6_9GAMM</name>
<organism evidence="8 9">
    <name type="scientific">Metapseudomonas otitidis</name>
    <dbReference type="NCBI Taxonomy" id="319939"/>
    <lineage>
        <taxon>Bacteria</taxon>
        <taxon>Pseudomonadati</taxon>
        <taxon>Pseudomonadota</taxon>
        <taxon>Gammaproteobacteria</taxon>
        <taxon>Pseudomonadales</taxon>
        <taxon>Pseudomonadaceae</taxon>
        <taxon>Metapseudomonas</taxon>
    </lineage>
</organism>
<evidence type="ECO:0000256" key="1">
    <source>
        <dbReference type="ARBA" id="ARBA00022490"/>
    </source>
</evidence>
<evidence type="ECO:0000313" key="9">
    <source>
        <dbReference type="Proteomes" id="UP000461288"/>
    </source>
</evidence>
<keyword evidence="6" id="KW-0238">DNA-binding</keyword>
<evidence type="ECO:0000313" key="8">
    <source>
        <dbReference type="EMBL" id="MWK60361.1"/>
    </source>
</evidence>
<dbReference type="AlphaFoldDB" id="A0A7X3HGH6"/>
<dbReference type="SUPFAM" id="SSF48295">
    <property type="entry name" value="TrpR-like"/>
    <property type="match status" value="1"/>
</dbReference>
<dbReference type="CDD" id="cd06571">
    <property type="entry name" value="Bac_DnaA_C"/>
    <property type="match status" value="1"/>
</dbReference>
<dbReference type="GO" id="GO:0006270">
    <property type="term" value="P:DNA replication initiation"/>
    <property type="evidence" value="ECO:0007669"/>
    <property type="project" value="InterPro"/>
</dbReference>
<evidence type="ECO:0000259" key="7">
    <source>
        <dbReference type="SMART" id="SM00760"/>
    </source>
</evidence>
<proteinExistence type="predicted"/>
<comment type="caution">
    <text evidence="8">The sequence shown here is derived from an EMBL/GenBank/DDBJ whole genome shotgun (WGS) entry which is preliminary data.</text>
</comment>
<dbReference type="GO" id="GO:0005524">
    <property type="term" value="F:ATP binding"/>
    <property type="evidence" value="ECO:0007669"/>
    <property type="project" value="UniProtKB-KW"/>
</dbReference>
<accession>A0A7X3HGH6</accession>
<dbReference type="Proteomes" id="UP000461288">
    <property type="component" value="Unassembled WGS sequence"/>
</dbReference>
<keyword evidence="1" id="KW-0963">Cytoplasm</keyword>